<dbReference type="Proteomes" id="UP000195521">
    <property type="component" value="Unassembled WGS sequence"/>
</dbReference>
<evidence type="ECO:0000313" key="1">
    <source>
        <dbReference type="EMBL" id="GAW84233.1"/>
    </source>
</evidence>
<organism evidence="1 2">
    <name type="scientific">Plasmodium gonderi</name>
    <dbReference type="NCBI Taxonomy" id="77519"/>
    <lineage>
        <taxon>Eukaryota</taxon>
        <taxon>Sar</taxon>
        <taxon>Alveolata</taxon>
        <taxon>Apicomplexa</taxon>
        <taxon>Aconoidasida</taxon>
        <taxon>Haemosporida</taxon>
        <taxon>Plasmodiidae</taxon>
        <taxon>Plasmodium</taxon>
        <taxon>Plasmodium (Plasmodium)</taxon>
    </lineage>
</organism>
<evidence type="ECO:0000313" key="2">
    <source>
        <dbReference type="Proteomes" id="UP000195521"/>
    </source>
</evidence>
<protein>
    <recommendedName>
        <fullName evidence="3">Variable surface protein</fullName>
    </recommendedName>
</protein>
<sequence>MFIKNMYNKYIHILMNKNNFILLHIKFYRRKNLFLNYVSNPAFISYQCTNEVFATDDYLHGKFKIETCITALFLVYIIEKSLYNIPKTDYLYLCYWLYNEHNVKDIKAENKGTYEMLIISAGNNKHICKITYGQYGLKDLQILKLNIIYNIYKIINNRSNKDLSHIKDYFYNILKLFTEKYNKQERR</sequence>
<evidence type="ECO:0008006" key="3">
    <source>
        <dbReference type="Google" id="ProtNLM"/>
    </source>
</evidence>
<dbReference type="GeneID" id="39745041"/>
<keyword evidence="2" id="KW-1185">Reference proteome</keyword>
<dbReference type="RefSeq" id="XP_028546822.1">
    <property type="nucleotide sequence ID" value="XM_028691021.1"/>
</dbReference>
<accession>A0A1Y1JUZ1</accession>
<dbReference type="AlphaFoldDB" id="A0A1Y1JUZ1"/>
<dbReference type="EMBL" id="BDQF01000194">
    <property type="protein sequence ID" value="GAW84233.1"/>
    <property type="molecule type" value="Genomic_DNA"/>
</dbReference>
<reference evidence="2" key="1">
    <citation type="submission" date="2017-04" db="EMBL/GenBank/DDBJ databases">
        <title>Plasmodium gonderi genome.</title>
        <authorList>
            <person name="Arisue N."/>
            <person name="Honma H."/>
            <person name="Kawai S."/>
            <person name="Tougan T."/>
            <person name="Tanabe K."/>
            <person name="Horii T."/>
        </authorList>
    </citation>
    <scope>NUCLEOTIDE SEQUENCE [LARGE SCALE GENOMIC DNA]</scope>
    <source>
        <strain evidence="2">ATCC 30045</strain>
    </source>
</reference>
<comment type="caution">
    <text evidence="1">The sequence shown here is derived from an EMBL/GenBank/DDBJ whole genome shotgun (WGS) entry which is preliminary data.</text>
</comment>
<name>A0A1Y1JUZ1_PLAGO</name>
<proteinExistence type="predicted"/>
<gene>
    <name evidence="1" type="ORF">PGO_001850</name>
</gene>